<evidence type="ECO:0000256" key="2">
    <source>
        <dbReference type="SAM" id="Phobius"/>
    </source>
</evidence>
<sequence length="236" mass="26344">MAVIRLILLVAVLGGLTLLLVQNWSPALPLVFLGIRTQALPLAIWILFSTAAGAFTSLFVTSLFKLSNYLGGQSTKTSSNSRFTSPRKQSRVEESTTRTGTVPPTGVKTESSRNPSDDWDMDSSSDDWDFDEERSVKSTTSPKNTESKAERTYEQKQEPTSGNKSGSSYSYSYREPKNSGVGKTESVYDADYRVIVPPYQSPTEKQQPPQVANQAEDDDWGIFDDDEEFEDDKRRR</sequence>
<dbReference type="AlphaFoldDB" id="A0A951QNM1"/>
<feature type="transmembrane region" description="Helical" evidence="2">
    <location>
        <begin position="39"/>
        <end position="64"/>
    </location>
</feature>
<reference evidence="3" key="1">
    <citation type="submission" date="2021-05" db="EMBL/GenBank/DDBJ databases">
        <authorList>
            <person name="Pietrasiak N."/>
            <person name="Ward R."/>
            <person name="Stajich J.E."/>
            <person name="Kurbessoian T."/>
        </authorList>
    </citation>
    <scope>NUCLEOTIDE SEQUENCE</scope>
    <source>
        <strain evidence="3">GSE-NOS-MK-12-04C</strain>
    </source>
</reference>
<proteinExistence type="predicted"/>
<dbReference type="Proteomes" id="UP000729701">
    <property type="component" value="Unassembled WGS sequence"/>
</dbReference>
<feature type="compositionally biased region" description="Low complexity" evidence="1">
    <location>
        <begin position="97"/>
        <end position="109"/>
    </location>
</feature>
<feature type="compositionally biased region" description="Acidic residues" evidence="1">
    <location>
        <begin position="117"/>
        <end position="132"/>
    </location>
</feature>
<accession>A0A951QNM1</accession>
<evidence type="ECO:0000313" key="4">
    <source>
        <dbReference type="Proteomes" id="UP000729701"/>
    </source>
</evidence>
<gene>
    <name evidence="3" type="ORF">KME60_12980</name>
</gene>
<feature type="compositionally biased region" description="Acidic residues" evidence="1">
    <location>
        <begin position="215"/>
        <end position="230"/>
    </location>
</feature>
<comment type="caution">
    <text evidence="3">The sequence shown here is derived from an EMBL/GenBank/DDBJ whole genome shotgun (WGS) entry which is preliminary data.</text>
</comment>
<keyword evidence="2" id="KW-0812">Transmembrane</keyword>
<keyword evidence="2" id="KW-1133">Transmembrane helix</keyword>
<keyword evidence="2" id="KW-0472">Membrane</keyword>
<reference evidence="3" key="2">
    <citation type="journal article" date="2022" name="Microbiol. Resour. Announc.">
        <title>Metagenome Sequencing to Explore Phylogenomics of Terrestrial Cyanobacteria.</title>
        <authorList>
            <person name="Ward R.D."/>
            <person name="Stajich J.E."/>
            <person name="Johansen J.R."/>
            <person name="Huntemann M."/>
            <person name="Clum A."/>
            <person name="Foster B."/>
            <person name="Foster B."/>
            <person name="Roux S."/>
            <person name="Palaniappan K."/>
            <person name="Varghese N."/>
            <person name="Mukherjee S."/>
            <person name="Reddy T.B.K."/>
            <person name="Daum C."/>
            <person name="Copeland A."/>
            <person name="Chen I.A."/>
            <person name="Ivanova N.N."/>
            <person name="Kyrpides N.C."/>
            <person name="Shapiro N."/>
            <person name="Eloe-Fadrosh E.A."/>
            <person name="Pietrasiak N."/>
        </authorList>
    </citation>
    <scope>NUCLEOTIDE SEQUENCE</scope>
    <source>
        <strain evidence="3">GSE-NOS-MK-12-04C</strain>
    </source>
</reference>
<name>A0A951QNM1_9CYAN</name>
<feature type="compositionally biased region" description="Polar residues" evidence="1">
    <location>
        <begin position="201"/>
        <end position="213"/>
    </location>
</feature>
<protein>
    <submittedName>
        <fullName evidence="3">LapA family protein</fullName>
    </submittedName>
</protein>
<organism evidence="3 4">
    <name type="scientific">Cyanomargarita calcarea GSE-NOS-MK-12-04C</name>
    <dbReference type="NCBI Taxonomy" id="2839659"/>
    <lineage>
        <taxon>Bacteria</taxon>
        <taxon>Bacillati</taxon>
        <taxon>Cyanobacteriota</taxon>
        <taxon>Cyanophyceae</taxon>
        <taxon>Nostocales</taxon>
        <taxon>Cyanomargaritaceae</taxon>
        <taxon>Cyanomargarita</taxon>
    </lineage>
</organism>
<evidence type="ECO:0000313" key="3">
    <source>
        <dbReference type="EMBL" id="MBW4668303.1"/>
    </source>
</evidence>
<feature type="region of interest" description="Disordered" evidence="1">
    <location>
        <begin position="73"/>
        <end position="236"/>
    </location>
</feature>
<evidence type="ECO:0000256" key="1">
    <source>
        <dbReference type="SAM" id="MobiDB-lite"/>
    </source>
</evidence>
<dbReference type="EMBL" id="JAHHGZ010000012">
    <property type="protein sequence ID" value="MBW4668303.1"/>
    <property type="molecule type" value="Genomic_DNA"/>
</dbReference>
<feature type="compositionally biased region" description="Basic and acidic residues" evidence="1">
    <location>
        <begin position="145"/>
        <end position="157"/>
    </location>
</feature>
<feature type="compositionally biased region" description="Polar residues" evidence="1">
    <location>
        <begin position="73"/>
        <end position="87"/>
    </location>
</feature>